<organism evidence="3 4">
    <name type="scientific">Palleronia aestuarii</name>
    <dbReference type="NCBI Taxonomy" id="568105"/>
    <lineage>
        <taxon>Bacteria</taxon>
        <taxon>Pseudomonadati</taxon>
        <taxon>Pseudomonadota</taxon>
        <taxon>Alphaproteobacteria</taxon>
        <taxon>Rhodobacterales</taxon>
        <taxon>Roseobacteraceae</taxon>
        <taxon>Palleronia</taxon>
    </lineage>
</organism>
<evidence type="ECO:0000256" key="2">
    <source>
        <dbReference type="ARBA" id="ARBA00022803"/>
    </source>
</evidence>
<dbReference type="Gene3D" id="1.25.40.10">
    <property type="entry name" value="Tetratricopeptide repeat domain"/>
    <property type="match status" value="2"/>
</dbReference>
<keyword evidence="4" id="KW-1185">Reference proteome</keyword>
<dbReference type="PANTHER" id="PTHR45641:SF19">
    <property type="entry name" value="NEPHROCYSTIN-3"/>
    <property type="match status" value="1"/>
</dbReference>
<dbReference type="Proteomes" id="UP000248916">
    <property type="component" value="Unassembled WGS sequence"/>
</dbReference>
<dbReference type="EMBL" id="QKZL01000033">
    <property type="protein sequence ID" value="PZX11311.1"/>
    <property type="molecule type" value="Genomic_DNA"/>
</dbReference>
<evidence type="ECO:0000313" key="4">
    <source>
        <dbReference type="Proteomes" id="UP000248916"/>
    </source>
</evidence>
<dbReference type="AlphaFoldDB" id="A0A2W7MUQ9"/>
<comment type="caution">
    <text evidence="3">The sequence shown here is derived from an EMBL/GenBank/DDBJ whole genome shotgun (WGS) entry which is preliminary data.</text>
</comment>
<dbReference type="PRINTS" id="PR00381">
    <property type="entry name" value="KINESINLIGHT"/>
</dbReference>
<dbReference type="SMART" id="SM00028">
    <property type="entry name" value="TPR"/>
    <property type="match status" value="7"/>
</dbReference>
<sequence>MPEVRYNPITQSASTIFVDREDPKRTFEKAAVSIPREGCLLRTWYGVGGQGKTALARELFRISSDEVEPSYAHLRRAMVDLHERSLTDPDRLLVWIRNAFSRAGVTFPAFDLAFAIMWEKTRGEEALPNFENAWLFRTGEALSESLPDAVTFTRELMETTAETIPVLGFLLKKGSQWALDRGKQVWLEKTRPQLQAFYRDGLLIEDHEMSDLMPWMLAQDLNQHLAQAPRDRFVLFIDEYERVMDGAGTGARWRENRFDAHMRRFISETDGLLAIFFSRERLPWEEAPDWRDDLKDNQHLLGGLSDGDAEDWLRQVPVEDVAIREAMLAGARETDELASPVYPLMLDLQVEHWKNLGDRARPEDFSVSESGFEARRFALVQRLLRDYDAPIQELISRLALVQRFDRSAFEHVVTAFNVPVSFAAIDRLAELSIMSLGEDGWLSPHRAIADAIVQSEKQAIVSASRDALLAHFEDRAQPERPADVADDTLACLAEAAHLRRVKGMEGYVEWLDEIEDTVSEAHNPEFLEDLWREALAISQQGLGEAHQDTGTSYNNVASCLDAQGRHEEAEPLYRKGLEIRRAALGEAHPDTGSSYNNVASCLDAQGRHEEAEPLYRKGLEIRRAALGEAHPDTGSGYNNVAACLDFQGRHEEAEPLYLKGLEICRAALGGAHPDTGMSYNNVAFCLDAQGRHEEAEPLYRKGLEILRAALGEAHPDTGSSYNNVAFCLNNQGRHEEAEPLYRKGLEIRRAALGEAHPDTGASYNNVAFCLDDQGRHEEAEPLFRKGLEIRRAALGEAHPDTGASYNNVAFCLDDQGRHEEAEPLFRKGLEIRRAALGEAHPDTGASYRNLAVCVGRQGRREEALKILHMASGGDE</sequence>
<protein>
    <submittedName>
        <fullName evidence="3">Tetratricopeptide (TPR) repeat protein</fullName>
    </submittedName>
</protein>
<dbReference type="InterPro" id="IPR019734">
    <property type="entry name" value="TPR_rpt"/>
</dbReference>
<keyword evidence="1" id="KW-0677">Repeat</keyword>
<dbReference type="RefSeq" id="WP_111538978.1">
    <property type="nucleotide sequence ID" value="NZ_QKZL01000033.1"/>
</dbReference>
<dbReference type="OrthoDB" id="9787760at2"/>
<accession>A0A2W7MUQ9</accession>
<reference evidence="3 4" key="1">
    <citation type="submission" date="2018-06" db="EMBL/GenBank/DDBJ databases">
        <title>Genomic Encyclopedia of Archaeal and Bacterial Type Strains, Phase II (KMG-II): from individual species to whole genera.</title>
        <authorList>
            <person name="Goeker M."/>
        </authorList>
    </citation>
    <scope>NUCLEOTIDE SEQUENCE [LARGE SCALE GENOMIC DNA]</scope>
    <source>
        <strain evidence="3 4">DSM 22009</strain>
    </source>
</reference>
<dbReference type="PANTHER" id="PTHR45641">
    <property type="entry name" value="TETRATRICOPEPTIDE REPEAT PROTEIN (AFU_ORTHOLOGUE AFUA_6G03870)"/>
    <property type="match status" value="1"/>
</dbReference>
<proteinExistence type="predicted"/>
<evidence type="ECO:0000313" key="3">
    <source>
        <dbReference type="EMBL" id="PZX11311.1"/>
    </source>
</evidence>
<dbReference type="InterPro" id="IPR011990">
    <property type="entry name" value="TPR-like_helical_dom_sf"/>
</dbReference>
<gene>
    <name evidence="3" type="ORF">LX81_03983</name>
</gene>
<dbReference type="Pfam" id="PF13424">
    <property type="entry name" value="TPR_12"/>
    <property type="match status" value="4"/>
</dbReference>
<name>A0A2W7MUQ9_9RHOB</name>
<dbReference type="SUPFAM" id="SSF48452">
    <property type="entry name" value="TPR-like"/>
    <property type="match status" value="1"/>
</dbReference>
<evidence type="ECO:0000256" key="1">
    <source>
        <dbReference type="ARBA" id="ARBA00022737"/>
    </source>
</evidence>
<keyword evidence="2" id="KW-0802">TPR repeat</keyword>